<gene>
    <name evidence="3" type="ORF">HHI36_000867</name>
</gene>
<feature type="region of interest" description="Disordered" evidence="1">
    <location>
        <begin position="36"/>
        <end position="100"/>
    </location>
</feature>
<comment type="caution">
    <text evidence="3">The sequence shown here is derived from an EMBL/GenBank/DDBJ whole genome shotgun (WGS) entry which is preliminary data.</text>
</comment>
<keyword evidence="4" id="KW-1185">Reference proteome</keyword>
<feature type="chain" id="PRO_5044807282" description="DUF4794 domain-containing protein" evidence="2">
    <location>
        <begin position="16"/>
        <end position="194"/>
    </location>
</feature>
<reference evidence="3 4" key="1">
    <citation type="journal article" date="2021" name="BMC Biol.">
        <title>Horizontally acquired antibacterial genes associated with adaptive radiation of ladybird beetles.</title>
        <authorList>
            <person name="Li H.S."/>
            <person name="Tang X.F."/>
            <person name="Huang Y.H."/>
            <person name="Xu Z.Y."/>
            <person name="Chen M.L."/>
            <person name="Du X.Y."/>
            <person name="Qiu B.Y."/>
            <person name="Chen P.T."/>
            <person name="Zhang W."/>
            <person name="Slipinski A."/>
            <person name="Escalona H.E."/>
            <person name="Waterhouse R.M."/>
            <person name="Zwick A."/>
            <person name="Pang H."/>
        </authorList>
    </citation>
    <scope>NUCLEOTIDE SEQUENCE [LARGE SCALE GENOMIC DNA]</scope>
    <source>
        <strain evidence="3">SYSU2018</strain>
    </source>
</reference>
<evidence type="ECO:0000313" key="3">
    <source>
        <dbReference type="EMBL" id="KAL3286360.1"/>
    </source>
</evidence>
<feature type="signal peptide" evidence="2">
    <location>
        <begin position="1"/>
        <end position="15"/>
    </location>
</feature>
<accession>A0ABD2P600</accession>
<evidence type="ECO:0000256" key="2">
    <source>
        <dbReference type="SAM" id="SignalP"/>
    </source>
</evidence>
<evidence type="ECO:0000256" key="1">
    <source>
        <dbReference type="SAM" id="MobiDB-lite"/>
    </source>
</evidence>
<protein>
    <recommendedName>
        <fullName evidence="5">DUF4794 domain-containing protein</fullName>
    </recommendedName>
</protein>
<dbReference type="EMBL" id="JABFTP020000185">
    <property type="protein sequence ID" value="KAL3286360.1"/>
    <property type="molecule type" value="Genomic_DNA"/>
</dbReference>
<sequence length="194" mass="21368">MNSIILLSFLGLVLGEPPRYKTTVEVQKSIEIPFTGKWGEETPQNSQPESAYGLPESSYGPPPSSYGSPAPAPSYGPPAPAPSYGPPTPAPSYGPPPTEETTTIETIEVTTDNTTVTDKDVEQVTDGKPIKQEGAYYIYHPHGLLQQVRYQTENDKKNMLFSARLKYKDVEPIRSPIFSYNLNTGEYIRIARSV</sequence>
<dbReference type="Proteomes" id="UP001516400">
    <property type="component" value="Unassembled WGS sequence"/>
</dbReference>
<feature type="compositionally biased region" description="Pro residues" evidence="1">
    <location>
        <begin position="60"/>
        <end position="98"/>
    </location>
</feature>
<name>A0ABD2P600_9CUCU</name>
<organism evidence="3 4">
    <name type="scientific">Cryptolaemus montrouzieri</name>
    <dbReference type="NCBI Taxonomy" id="559131"/>
    <lineage>
        <taxon>Eukaryota</taxon>
        <taxon>Metazoa</taxon>
        <taxon>Ecdysozoa</taxon>
        <taxon>Arthropoda</taxon>
        <taxon>Hexapoda</taxon>
        <taxon>Insecta</taxon>
        <taxon>Pterygota</taxon>
        <taxon>Neoptera</taxon>
        <taxon>Endopterygota</taxon>
        <taxon>Coleoptera</taxon>
        <taxon>Polyphaga</taxon>
        <taxon>Cucujiformia</taxon>
        <taxon>Coccinelloidea</taxon>
        <taxon>Coccinellidae</taxon>
        <taxon>Scymninae</taxon>
        <taxon>Scymnini</taxon>
        <taxon>Cryptolaemus</taxon>
    </lineage>
</organism>
<dbReference type="AlphaFoldDB" id="A0ABD2P600"/>
<evidence type="ECO:0008006" key="5">
    <source>
        <dbReference type="Google" id="ProtNLM"/>
    </source>
</evidence>
<evidence type="ECO:0000313" key="4">
    <source>
        <dbReference type="Proteomes" id="UP001516400"/>
    </source>
</evidence>
<proteinExistence type="predicted"/>
<keyword evidence="2" id="KW-0732">Signal</keyword>